<dbReference type="AlphaFoldDB" id="A0A1D2MY12"/>
<proteinExistence type="inferred from homology"/>
<dbReference type="InterPro" id="IPR026512">
    <property type="entry name" value="RGS7BP/RGS9BP"/>
</dbReference>
<evidence type="ECO:0000313" key="4">
    <source>
        <dbReference type="Proteomes" id="UP000094527"/>
    </source>
</evidence>
<reference evidence="3 4" key="1">
    <citation type="journal article" date="2016" name="Genome Biol. Evol.">
        <title>Gene Family Evolution Reflects Adaptation to Soil Environmental Stressors in the Genome of the Collembolan Orchesella cincta.</title>
        <authorList>
            <person name="Faddeeva-Vakhrusheva A."/>
            <person name="Derks M.F."/>
            <person name="Anvar S.Y."/>
            <person name="Agamennone V."/>
            <person name="Suring W."/>
            <person name="Smit S."/>
            <person name="van Straalen N.M."/>
            <person name="Roelofs D."/>
        </authorList>
    </citation>
    <scope>NUCLEOTIDE SEQUENCE [LARGE SCALE GENOMIC DNA]</scope>
    <source>
        <tissue evidence="3">Mixed pool</tissue>
    </source>
</reference>
<dbReference type="STRING" id="48709.A0A1D2MY12"/>
<keyword evidence="4" id="KW-1185">Reference proteome</keyword>
<accession>A0A1D2MY12</accession>
<name>A0A1D2MY12_ORCCI</name>
<dbReference type="Proteomes" id="UP000094527">
    <property type="component" value="Unassembled WGS sequence"/>
</dbReference>
<feature type="non-terminal residue" evidence="3">
    <location>
        <position position="1"/>
    </location>
</feature>
<organism evidence="3 4">
    <name type="scientific">Orchesella cincta</name>
    <name type="common">Springtail</name>
    <name type="synonym">Podura cincta</name>
    <dbReference type="NCBI Taxonomy" id="48709"/>
    <lineage>
        <taxon>Eukaryota</taxon>
        <taxon>Metazoa</taxon>
        <taxon>Ecdysozoa</taxon>
        <taxon>Arthropoda</taxon>
        <taxon>Hexapoda</taxon>
        <taxon>Collembola</taxon>
        <taxon>Entomobryomorpha</taxon>
        <taxon>Entomobryoidea</taxon>
        <taxon>Orchesellidae</taxon>
        <taxon>Orchesellinae</taxon>
        <taxon>Orchesella</taxon>
    </lineage>
</organism>
<dbReference type="PANTHER" id="PTHR21029">
    <property type="entry name" value="R-SEVEN BINDING PROTEIN (R7BP) HOMOLOG"/>
    <property type="match status" value="1"/>
</dbReference>
<comment type="similarity">
    <text evidence="1">Belongs to the RGS7BP/RGS9BP family.</text>
</comment>
<evidence type="ECO:0000256" key="1">
    <source>
        <dbReference type="ARBA" id="ARBA00007457"/>
    </source>
</evidence>
<dbReference type="OrthoDB" id="9876293at2759"/>
<dbReference type="GO" id="GO:0009968">
    <property type="term" value="P:negative regulation of signal transduction"/>
    <property type="evidence" value="ECO:0007669"/>
    <property type="project" value="UniProtKB-KW"/>
</dbReference>
<protein>
    <submittedName>
        <fullName evidence="3">Uncharacterized protein</fullName>
    </submittedName>
</protein>
<gene>
    <name evidence="3" type="ORF">Ocin01_08814</name>
</gene>
<dbReference type="EMBL" id="LJIJ01000400">
    <property type="protein sequence ID" value="ODM97868.1"/>
    <property type="molecule type" value="Genomic_DNA"/>
</dbReference>
<evidence type="ECO:0000256" key="2">
    <source>
        <dbReference type="ARBA" id="ARBA00022700"/>
    </source>
</evidence>
<evidence type="ECO:0000313" key="3">
    <source>
        <dbReference type="EMBL" id="ODM97868.1"/>
    </source>
</evidence>
<comment type="caution">
    <text evidence="3">The sequence shown here is derived from an EMBL/GenBank/DDBJ whole genome shotgun (WGS) entry which is preliminary data.</text>
</comment>
<sequence length="197" mass="22853">AGRESNSELEVGLDWAGFGYEGKWVSNMNFFSVFFFLLPDVAEDIPLDFIPQLVLLFFCTQLLLRELRKCQRLVLTMPLDMTSYYACSFPLLFAAAENRPGPSNLGQVLSQILLCRQINPDFNQEELCSIEKDTEEIVALLDDMQEFMPKENSEKVVLTSGQEDMFSKWARRRRRKHTSRCEWDTLCCISKSRRLTK</sequence>
<keyword evidence="2" id="KW-0734">Signal transduction inhibitor</keyword>